<dbReference type="Proteomes" id="UP001162891">
    <property type="component" value="Chromosome"/>
</dbReference>
<dbReference type="PROSITE" id="PS51257">
    <property type="entry name" value="PROKAR_LIPOPROTEIN"/>
    <property type="match status" value="1"/>
</dbReference>
<evidence type="ECO:0000313" key="2">
    <source>
        <dbReference type="Proteomes" id="UP001162891"/>
    </source>
</evidence>
<name>A0ABM7X4C2_9BACT</name>
<accession>A0ABM7X4C2</accession>
<gene>
    <name evidence="1" type="ORF">AMOR_56460</name>
</gene>
<dbReference type="EMBL" id="AP025591">
    <property type="protein sequence ID" value="BDG06650.1"/>
    <property type="molecule type" value="Genomic_DNA"/>
</dbReference>
<proteinExistence type="predicted"/>
<protein>
    <recommendedName>
        <fullName evidence="3">Lipoprotein</fullName>
    </recommendedName>
</protein>
<sequence>MRRARISALFLPAFCGCGLFLSQSTGKDANGFYVYPQQQAPPHALLVEGEIRDSLSFRAEPRAVIETRTDDPDYAPKATIDERGQFSLRIDVCRREATAGEEFVSELLIGSSDGCARWLGQFHFRARLGDRCSLSYGEDTLPKEHGPLVLWLRPCTEAESLKRPQRGER</sequence>
<organism evidence="1 2">
    <name type="scientific">Anaeromyxobacter oryzae</name>
    <dbReference type="NCBI Taxonomy" id="2918170"/>
    <lineage>
        <taxon>Bacteria</taxon>
        <taxon>Pseudomonadati</taxon>
        <taxon>Myxococcota</taxon>
        <taxon>Myxococcia</taxon>
        <taxon>Myxococcales</taxon>
        <taxon>Cystobacterineae</taxon>
        <taxon>Anaeromyxobacteraceae</taxon>
        <taxon>Anaeromyxobacter</taxon>
    </lineage>
</organism>
<keyword evidence="2" id="KW-1185">Reference proteome</keyword>
<evidence type="ECO:0000313" key="1">
    <source>
        <dbReference type="EMBL" id="BDG06650.1"/>
    </source>
</evidence>
<reference evidence="2" key="1">
    <citation type="journal article" date="2022" name="Int. J. Syst. Evol. Microbiol.">
        <title>Anaeromyxobacter oryzae sp. nov., Anaeromyxobacter diazotrophicus sp. nov. and Anaeromyxobacter paludicola sp. nov., isolated from paddy soils.</title>
        <authorList>
            <person name="Itoh H."/>
            <person name="Xu Z."/>
            <person name="Mise K."/>
            <person name="Masuda Y."/>
            <person name="Ushijima N."/>
            <person name="Hayakawa C."/>
            <person name="Shiratori Y."/>
            <person name="Senoo K."/>
        </authorList>
    </citation>
    <scope>NUCLEOTIDE SEQUENCE [LARGE SCALE GENOMIC DNA]</scope>
    <source>
        <strain evidence="2">Red232</strain>
    </source>
</reference>
<evidence type="ECO:0008006" key="3">
    <source>
        <dbReference type="Google" id="ProtNLM"/>
    </source>
</evidence>
<dbReference type="RefSeq" id="WP_248357116.1">
    <property type="nucleotide sequence ID" value="NZ_AP025591.1"/>
</dbReference>